<dbReference type="AlphaFoldDB" id="A0ABD1M7H5"/>
<evidence type="ECO:0000313" key="2">
    <source>
        <dbReference type="Proteomes" id="UP001603857"/>
    </source>
</evidence>
<dbReference type="EMBL" id="JBGMDY010000006">
    <property type="protein sequence ID" value="KAL2331755.1"/>
    <property type="molecule type" value="Genomic_DNA"/>
</dbReference>
<evidence type="ECO:0000313" key="1">
    <source>
        <dbReference type="EMBL" id="KAL2331755.1"/>
    </source>
</evidence>
<dbReference type="Proteomes" id="UP001603857">
    <property type="component" value="Unassembled WGS sequence"/>
</dbReference>
<keyword evidence="2" id="KW-1185">Reference proteome</keyword>
<proteinExistence type="predicted"/>
<protein>
    <submittedName>
        <fullName evidence="1">Uncharacterized protein</fullName>
    </submittedName>
</protein>
<organism evidence="1 2">
    <name type="scientific">Flemingia macrophylla</name>
    <dbReference type="NCBI Taxonomy" id="520843"/>
    <lineage>
        <taxon>Eukaryota</taxon>
        <taxon>Viridiplantae</taxon>
        <taxon>Streptophyta</taxon>
        <taxon>Embryophyta</taxon>
        <taxon>Tracheophyta</taxon>
        <taxon>Spermatophyta</taxon>
        <taxon>Magnoliopsida</taxon>
        <taxon>eudicotyledons</taxon>
        <taxon>Gunneridae</taxon>
        <taxon>Pentapetalae</taxon>
        <taxon>rosids</taxon>
        <taxon>fabids</taxon>
        <taxon>Fabales</taxon>
        <taxon>Fabaceae</taxon>
        <taxon>Papilionoideae</taxon>
        <taxon>50 kb inversion clade</taxon>
        <taxon>NPAAA clade</taxon>
        <taxon>indigoferoid/millettioid clade</taxon>
        <taxon>Phaseoleae</taxon>
        <taxon>Flemingia</taxon>
    </lineage>
</organism>
<comment type="caution">
    <text evidence="1">The sequence shown here is derived from an EMBL/GenBank/DDBJ whole genome shotgun (WGS) entry which is preliminary data.</text>
</comment>
<gene>
    <name evidence="1" type="ORF">Fmac_019336</name>
</gene>
<accession>A0ABD1M7H5</accession>
<name>A0ABD1M7H5_9FABA</name>
<reference evidence="1 2" key="1">
    <citation type="submission" date="2024-08" db="EMBL/GenBank/DDBJ databases">
        <title>Insights into the chromosomal genome structure of Flemingia macrophylla.</title>
        <authorList>
            <person name="Ding Y."/>
            <person name="Zhao Y."/>
            <person name="Bi W."/>
            <person name="Wu M."/>
            <person name="Zhao G."/>
            <person name="Gong Y."/>
            <person name="Li W."/>
            <person name="Zhang P."/>
        </authorList>
    </citation>
    <scope>NUCLEOTIDE SEQUENCE [LARGE SCALE GENOMIC DNA]</scope>
    <source>
        <strain evidence="1">DYQJB</strain>
        <tissue evidence="1">Leaf</tissue>
    </source>
</reference>
<sequence length="55" mass="6074">MKPKVEGLFPELLDALSFEPRAQPIPSEVPRWKHGSPLGECGCWRGNESLEGIIA</sequence>